<organism evidence="1 2">
    <name type="scientific">Ancylostoma duodenale</name>
    <dbReference type="NCBI Taxonomy" id="51022"/>
    <lineage>
        <taxon>Eukaryota</taxon>
        <taxon>Metazoa</taxon>
        <taxon>Ecdysozoa</taxon>
        <taxon>Nematoda</taxon>
        <taxon>Chromadorea</taxon>
        <taxon>Rhabditida</taxon>
        <taxon>Rhabditina</taxon>
        <taxon>Rhabditomorpha</taxon>
        <taxon>Strongyloidea</taxon>
        <taxon>Ancylostomatidae</taxon>
        <taxon>Ancylostomatinae</taxon>
        <taxon>Ancylostoma</taxon>
    </lineage>
</organism>
<keyword evidence="2" id="KW-1185">Reference proteome</keyword>
<dbReference type="Proteomes" id="UP000054047">
    <property type="component" value="Unassembled WGS sequence"/>
</dbReference>
<name>A0A0C2BLJ3_9BILA</name>
<dbReference type="InterPro" id="IPR035940">
    <property type="entry name" value="CAP_sf"/>
</dbReference>
<reference evidence="1 2" key="1">
    <citation type="submission" date="2013-12" db="EMBL/GenBank/DDBJ databases">
        <title>Draft genome of the parsitic nematode Ancylostoma duodenale.</title>
        <authorList>
            <person name="Mitreva M."/>
        </authorList>
    </citation>
    <scope>NUCLEOTIDE SEQUENCE [LARGE SCALE GENOMIC DNA]</scope>
    <source>
        <strain evidence="1 2">Zhejiang</strain>
    </source>
</reference>
<dbReference type="OrthoDB" id="5787439at2759"/>
<evidence type="ECO:0008006" key="3">
    <source>
        <dbReference type="Google" id="ProtNLM"/>
    </source>
</evidence>
<evidence type="ECO:0000313" key="1">
    <source>
        <dbReference type="EMBL" id="KIH44658.1"/>
    </source>
</evidence>
<dbReference type="EMBL" id="KN776402">
    <property type="protein sequence ID" value="KIH44658.1"/>
    <property type="molecule type" value="Genomic_DNA"/>
</dbReference>
<dbReference type="Gene3D" id="3.40.33.10">
    <property type="entry name" value="CAP"/>
    <property type="match status" value="1"/>
</dbReference>
<protein>
    <recommendedName>
        <fullName evidence="3">SCP domain-containing protein</fullName>
    </recommendedName>
</protein>
<proteinExistence type="predicted"/>
<evidence type="ECO:0000313" key="2">
    <source>
        <dbReference type="Proteomes" id="UP000054047"/>
    </source>
</evidence>
<sequence>MINSATTQIGCSYKVCGTDRDSQRKMEILCLYDDGLHDNKILYDTGRACTRAEDCTTYRDSKCEDGLCVKPKEAPGTLRSIIPHFSAVL</sequence>
<dbReference type="AlphaFoldDB" id="A0A0C2BLJ3"/>
<dbReference type="SUPFAM" id="SSF55797">
    <property type="entry name" value="PR-1-like"/>
    <property type="match status" value="1"/>
</dbReference>
<accession>A0A0C2BLJ3</accession>
<gene>
    <name evidence="1" type="ORF">ANCDUO_25316</name>
</gene>